<feature type="region of interest" description="Disordered" evidence="2">
    <location>
        <begin position="1"/>
        <end position="90"/>
    </location>
</feature>
<feature type="compositionally biased region" description="Basic and acidic residues" evidence="2">
    <location>
        <begin position="278"/>
        <end position="314"/>
    </location>
</feature>
<evidence type="ECO:0000313" key="4">
    <source>
        <dbReference type="EMBL" id="CAE0506512.1"/>
    </source>
</evidence>
<evidence type="ECO:0000256" key="2">
    <source>
        <dbReference type="SAM" id="MobiDB-lite"/>
    </source>
</evidence>
<feature type="domain" description="CCHC-type" evidence="3">
    <location>
        <begin position="269"/>
        <end position="283"/>
    </location>
</feature>
<feature type="compositionally biased region" description="Gly residues" evidence="2">
    <location>
        <begin position="345"/>
        <end position="356"/>
    </location>
</feature>
<dbReference type="InterPro" id="IPR036875">
    <property type="entry name" value="Znf_CCHC_sf"/>
</dbReference>
<dbReference type="SUPFAM" id="SSF57756">
    <property type="entry name" value="Retrovirus zinc finger-like domains"/>
    <property type="match status" value="2"/>
</dbReference>
<sequence length="553" mass="59027">MSGVAQQLLQQRREKRAGGDVEEDNTPLQPKAKKKKKGSPKEGAEANTPSTPANTLTTNIDEDASERGDGLPKRPATAPPAALRPSSTGKQELNTTGIILVEDNAAIEKNMEMVRLIRAPRYFDDNIGEETGAAHSRQRCFNCGELGHRIADCTNAAREKPCYLCAQLGHDGKECPSRLCFKCGRPGHMARECAGGKLQGWEAATSVCNRCGLDTCECAGKGDYLRYEGGCNQAYHSSDLIHCRCYVCGRMGHLCCTKPPVVPVARMSCYCCGAEGHRGEDCPHENRPHLSAERQGDVKRAQAEREAEEERAYERMLMQRGSFGRGGGRGGNHRYGSTGRPSRAGDGGFMGDGRGMGPRMHKRWDDSDDEDDLRRSGGGRGSGGWNGNGNGNYLFGSPPMGGPPRGMVGMGGMGGGMMGAPPAMGNMGRPAMGSMGMGAMPPSVGMGGAGGGPMGNPAAMYAQQQAAFMQGRGPGGPPYQQQQQQQGPVPMYAQAHNYGGPPRYGSVDRHVGQQRMQAPAMYGSSRGGGGGGGFKHGRYDDEPFPRSNYRQRR</sequence>
<keyword evidence="1" id="KW-0479">Metal-binding</keyword>
<keyword evidence="1" id="KW-0863">Zinc-finger</keyword>
<dbReference type="GO" id="GO:0008270">
    <property type="term" value="F:zinc ion binding"/>
    <property type="evidence" value="ECO:0007669"/>
    <property type="project" value="UniProtKB-KW"/>
</dbReference>
<dbReference type="SMART" id="SM00343">
    <property type="entry name" value="ZnF_C2HC"/>
    <property type="match status" value="5"/>
</dbReference>
<name>A0A7S3R9X1_DUNTE</name>
<feature type="domain" description="CCHC-type" evidence="3">
    <location>
        <begin position="180"/>
        <end position="193"/>
    </location>
</feature>
<dbReference type="PANTHER" id="PTHR46978">
    <property type="entry name" value="ZINC KNUCKLE (CCHC-TYPE) FAMILY PROTEIN"/>
    <property type="match status" value="1"/>
</dbReference>
<reference evidence="4" key="1">
    <citation type="submission" date="2021-01" db="EMBL/GenBank/DDBJ databases">
        <authorList>
            <person name="Corre E."/>
            <person name="Pelletier E."/>
            <person name="Niang G."/>
            <person name="Scheremetjew M."/>
            <person name="Finn R."/>
            <person name="Kale V."/>
            <person name="Holt S."/>
            <person name="Cochrane G."/>
            <person name="Meng A."/>
            <person name="Brown T."/>
            <person name="Cohen L."/>
        </authorList>
    </citation>
    <scope>NUCLEOTIDE SEQUENCE</scope>
    <source>
        <strain evidence="4">CCMP1320</strain>
    </source>
</reference>
<protein>
    <recommendedName>
        <fullName evidence="3">CCHC-type domain-containing protein</fullName>
    </recommendedName>
</protein>
<feature type="compositionally biased region" description="Polar residues" evidence="2">
    <location>
        <begin position="1"/>
        <end position="10"/>
    </location>
</feature>
<feature type="region of interest" description="Disordered" evidence="2">
    <location>
        <begin position="278"/>
        <end position="390"/>
    </location>
</feature>
<organism evidence="4">
    <name type="scientific">Dunaliella tertiolecta</name>
    <name type="common">Green alga</name>
    <dbReference type="NCBI Taxonomy" id="3047"/>
    <lineage>
        <taxon>Eukaryota</taxon>
        <taxon>Viridiplantae</taxon>
        <taxon>Chlorophyta</taxon>
        <taxon>core chlorophytes</taxon>
        <taxon>Chlorophyceae</taxon>
        <taxon>CS clade</taxon>
        <taxon>Chlamydomonadales</taxon>
        <taxon>Dunaliellaceae</taxon>
        <taxon>Dunaliella</taxon>
    </lineage>
</organism>
<feature type="domain" description="CCHC-type" evidence="3">
    <location>
        <begin position="162"/>
        <end position="177"/>
    </location>
</feature>
<dbReference type="AlphaFoldDB" id="A0A7S3R9X1"/>
<feature type="compositionally biased region" description="Polar residues" evidence="2">
    <location>
        <begin position="47"/>
        <end position="59"/>
    </location>
</feature>
<dbReference type="Pfam" id="PF00098">
    <property type="entry name" value="zf-CCHC"/>
    <property type="match status" value="2"/>
</dbReference>
<feature type="compositionally biased region" description="Gly residues" evidence="2">
    <location>
        <begin position="376"/>
        <end position="390"/>
    </location>
</feature>
<gene>
    <name evidence="4" type="ORF">DTER00134_LOCUS21588</name>
</gene>
<keyword evidence="1" id="KW-0862">Zinc</keyword>
<dbReference type="PANTHER" id="PTHR46978:SF1">
    <property type="entry name" value="ZINC KNUCKLE (CCHC-TYPE) FAMILY PROTEIN"/>
    <property type="match status" value="1"/>
</dbReference>
<feature type="domain" description="CCHC-type" evidence="3">
    <location>
        <begin position="139"/>
        <end position="155"/>
    </location>
</feature>
<evidence type="ECO:0000259" key="3">
    <source>
        <dbReference type="PROSITE" id="PS50158"/>
    </source>
</evidence>
<feature type="region of interest" description="Disordered" evidence="2">
    <location>
        <begin position="517"/>
        <end position="553"/>
    </location>
</feature>
<dbReference type="GO" id="GO:0003676">
    <property type="term" value="F:nucleic acid binding"/>
    <property type="evidence" value="ECO:0007669"/>
    <property type="project" value="InterPro"/>
</dbReference>
<dbReference type="Gene3D" id="4.10.60.10">
    <property type="entry name" value="Zinc finger, CCHC-type"/>
    <property type="match status" value="2"/>
</dbReference>
<dbReference type="PROSITE" id="PS50158">
    <property type="entry name" value="ZF_CCHC"/>
    <property type="match status" value="4"/>
</dbReference>
<feature type="compositionally biased region" description="Low complexity" evidence="2">
    <location>
        <begin position="73"/>
        <end position="88"/>
    </location>
</feature>
<accession>A0A7S3R9X1</accession>
<feature type="compositionally biased region" description="Gly residues" evidence="2">
    <location>
        <begin position="525"/>
        <end position="534"/>
    </location>
</feature>
<proteinExistence type="predicted"/>
<dbReference type="EMBL" id="HBIP01035453">
    <property type="protein sequence ID" value="CAE0506512.1"/>
    <property type="molecule type" value="Transcribed_RNA"/>
</dbReference>
<dbReference type="InterPro" id="IPR001878">
    <property type="entry name" value="Znf_CCHC"/>
</dbReference>
<evidence type="ECO:0000256" key="1">
    <source>
        <dbReference type="PROSITE-ProRule" id="PRU00047"/>
    </source>
</evidence>